<evidence type="ECO:0008006" key="5">
    <source>
        <dbReference type="Google" id="ProtNLM"/>
    </source>
</evidence>
<evidence type="ECO:0000256" key="2">
    <source>
        <dbReference type="SAM" id="Coils"/>
    </source>
</evidence>
<sequence length="464" mass="50014">MASLSDNARQDTVRQILLQLQNITGRTDVEGAARTLELQAFQTCTGSEDYFGKIASRISAFSKRMANKPVAAGTGQAPAAVCLPLQTQNQQPRPYFQQQVASASGQDTVFSNISGGQQNAPGFFVPATAMMQQAAQPQNFVSGIPRPMYVSNVQGGESYQMHQQPGLILSQDPAVRMQQLQQHPEITSSSYPIVQAYLPSLLEIQRMHKGSMRPGQTASKAAFDDLDVTESSKPNAVAAALDASELVTQMDSAAADFDFADDFLGLFPSTPKPAGAMAAAASDISRMLWQNDTDLPFPPKDFTPSLEDWMCPEGPKPLRASTPISSAFIDGFLQDCPTSTELSSSTELDPVSVLGHKRKSGNLDEASSELSSAKKQCRDRLEKAVQACRDRLLRTAEVTMTGSNDYAGIVSIDCRVEPILPGMDLSASRITNRQGALLPETWKSLTSASTRATLTSLLSSYSTR</sequence>
<dbReference type="Gene3D" id="1.10.246.20">
    <property type="entry name" value="Coactivator CBP, KIX domain"/>
    <property type="match status" value="1"/>
</dbReference>
<accession>A0AAW1SLJ9</accession>
<gene>
    <name evidence="3" type="ORF">WJX84_008002</name>
</gene>
<keyword evidence="1" id="KW-0539">Nucleus</keyword>
<dbReference type="GO" id="GO:0003712">
    <property type="term" value="F:transcription coregulator activity"/>
    <property type="evidence" value="ECO:0007669"/>
    <property type="project" value="InterPro"/>
</dbReference>
<keyword evidence="2" id="KW-0175">Coiled coil</keyword>
<proteinExistence type="predicted"/>
<comment type="caution">
    <text evidence="3">The sequence shown here is derived from an EMBL/GenBank/DDBJ whole genome shotgun (WGS) entry which is preliminary data.</text>
</comment>
<dbReference type="AlphaFoldDB" id="A0AAW1SLJ9"/>
<evidence type="ECO:0000313" key="4">
    <source>
        <dbReference type="Proteomes" id="UP001485043"/>
    </source>
</evidence>
<dbReference type="GO" id="GO:0006355">
    <property type="term" value="P:regulation of DNA-templated transcription"/>
    <property type="evidence" value="ECO:0007669"/>
    <property type="project" value="InterPro"/>
</dbReference>
<reference evidence="3 4" key="1">
    <citation type="journal article" date="2024" name="Nat. Commun.">
        <title>Phylogenomics reveals the evolutionary origins of lichenization in chlorophyte algae.</title>
        <authorList>
            <person name="Puginier C."/>
            <person name="Libourel C."/>
            <person name="Otte J."/>
            <person name="Skaloud P."/>
            <person name="Haon M."/>
            <person name="Grisel S."/>
            <person name="Petersen M."/>
            <person name="Berrin J.G."/>
            <person name="Delaux P.M."/>
            <person name="Dal Grande F."/>
            <person name="Keller J."/>
        </authorList>
    </citation>
    <scope>NUCLEOTIDE SEQUENCE [LARGE SCALE GENOMIC DNA]</scope>
    <source>
        <strain evidence="3 4">SAG 2523</strain>
    </source>
</reference>
<evidence type="ECO:0000256" key="1">
    <source>
        <dbReference type="ARBA" id="ARBA00023242"/>
    </source>
</evidence>
<dbReference type="Proteomes" id="UP001485043">
    <property type="component" value="Unassembled WGS sequence"/>
</dbReference>
<protein>
    <recommendedName>
        <fullName evidence="5">Mediator complex subunit 15 KIX domain-containing protein</fullName>
    </recommendedName>
</protein>
<organism evidence="3 4">
    <name type="scientific">Apatococcus fuscideae</name>
    <dbReference type="NCBI Taxonomy" id="2026836"/>
    <lineage>
        <taxon>Eukaryota</taxon>
        <taxon>Viridiplantae</taxon>
        <taxon>Chlorophyta</taxon>
        <taxon>core chlorophytes</taxon>
        <taxon>Trebouxiophyceae</taxon>
        <taxon>Chlorellales</taxon>
        <taxon>Chlorellaceae</taxon>
        <taxon>Apatococcus</taxon>
    </lineage>
</organism>
<feature type="coiled-coil region" evidence="2">
    <location>
        <begin position="356"/>
        <end position="383"/>
    </location>
</feature>
<dbReference type="EMBL" id="JALJOV010001421">
    <property type="protein sequence ID" value="KAK9848106.1"/>
    <property type="molecule type" value="Genomic_DNA"/>
</dbReference>
<dbReference type="InterPro" id="IPR036529">
    <property type="entry name" value="KIX_dom_sf"/>
</dbReference>
<evidence type="ECO:0000313" key="3">
    <source>
        <dbReference type="EMBL" id="KAK9848106.1"/>
    </source>
</evidence>
<keyword evidence="4" id="KW-1185">Reference proteome</keyword>
<name>A0AAW1SLJ9_9CHLO</name>